<organism evidence="2 3">
    <name type="scientific">Penicillium brasilianum</name>
    <dbReference type="NCBI Taxonomy" id="104259"/>
    <lineage>
        <taxon>Eukaryota</taxon>
        <taxon>Fungi</taxon>
        <taxon>Dikarya</taxon>
        <taxon>Ascomycota</taxon>
        <taxon>Pezizomycotina</taxon>
        <taxon>Eurotiomycetes</taxon>
        <taxon>Eurotiomycetidae</taxon>
        <taxon>Eurotiales</taxon>
        <taxon>Aspergillaceae</taxon>
        <taxon>Penicillium</taxon>
    </lineage>
</organism>
<protein>
    <submittedName>
        <fullName evidence="2">Uncharacterized protein</fullName>
    </submittedName>
</protein>
<keyword evidence="1" id="KW-0732">Signal</keyword>
<evidence type="ECO:0000313" key="2">
    <source>
        <dbReference type="EMBL" id="OOQ89741.1"/>
    </source>
</evidence>
<feature type="signal peptide" evidence="1">
    <location>
        <begin position="1"/>
        <end position="21"/>
    </location>
</feature>
<dbReference type="AlphaFoldDB" id="A0A1S9RWN3"/>
<evidence type="ECO:0000313" key="3">
    <source>
        <dbReference type="Proteomes" id="UP000190744"/>
    </source>
</evidence>
<proteinExistence type="predicted"/>
<comment type="caution">
    <text evidence="2">The sequence shown here is derived from an EMBL/GenBank/DDBJ whole genome shotgun (WGS) entry which is preliminary data.</text>
</comment>
<accession>A0A1S9RWN3</accession>
<evidence type="ECO:0000256" key="1">
    <source>
        <dbReference type="SAM" id="SignalP"/>
    </source>
</evidence>
<dbReference type="Proteomes" id="UP000190744">
    <property type="component" value="Unassembled WGS sequence"/>
</dbReference>
<dbReference type="EMBL" id="LJBN01000103">
    <property type="protein sequence ID" value="OOQ89741.1"/>
    <property type="molecule type" value="Genomic_DNA"/>
</dbReference>
<gene>
    <name evidence="2" type="ORF">PEBR_07169</name>
</gene>
<sequence>MRFTWILSAVAAFAFASYGAAAGFNGQLDVSEPFELGEEVYQNIYLTDNTTGATFAGALVDGFNNECISTGCSILFAAIKPVGNSATFLADLWLSENTCYNIEFDGQWYSGQEYCCGSLPCDLKA</sequence>
<reference evidence="3" key="1">
    <citation type="submission" date="2015-09" db="EMBL/GenBank/DDBJ databases">
        <authorList>
            <person name="Fill T.P."/>
            <person name="Baretta J.F."/>
            <person name="de Almeida L.G."/>
            <person name="Rocha M."/>
            <person name="de Souza D.H."/>
            <person name="Malavazi I."/>
            <person name="Cerdeira L.T."/>
            <person name="Hong H."/>
            <person name="Samborskyy M."/>
            <person name="de Vasconcelos A.T."/>
            <person name="Leadlay P."/>
            <person name="Rodrigues-Filho E."/>
        </authorList>
    </citation>
    <scope>NUCLEOTIDE SEQUENCE [LARGE SCALE GENOMIC DNA]</scope>
    <source>
        <strain evidence="3">LaBioMMi 136</strain>
    </source>
</reference>
<feature type="chain" id="PRO_5012933287" evidence="1">
    <location>
        <begin position="22"/>
        <end position="125"/>
    </location>
</feature>
<name>A0A1S9RWN3_PENBI</name>